<dbReference type="SUPFAM" id="SSF53623">
    <property type="entry name" value="MurD-like peptide ligases, catalytic domain"/>
    <property type="match status" value="1"/>
</dbReference>
<name>A0ABV8PXL4_9BACT</name>
<evidence type="ECO:0000256" key="6">
    <source>
        <dbReference type="ARBA" id="ARBA00022984"/>
    </source>
</evidence>
<dbReference type="Pfam" id="PF02875">
    <property type="entry name" value="Mur_ligase_C"/>
    <property type="match status" value="1"/>
</dbReference>
<keyword evidence="2" id="KW-0132">Cell division</keyword>
<dbReference type="PANTHER" id="PTHR43445:SF3">
    <property type="entry name" value="UDP-N-ACETYLMURAMATE--L-ALANINE LIGASE"/>
    <property type="match status" value="1"/>
</dbReference>
<keyword evidence="13" id="KW-1185">Reference proteome</keyword>
<evidence type="ECO:0000259" key="11">
    <source>
        <dbReference type="Pfam" id="PF08245"/>
    </source>
</evidence>
<dbReference type="InterPro" id="IPR036615">
    <property type="entry name" value="Mur_ligase_C_dom_sf"/>
</dbReference>
<dbReference type="InterPro" id="IPR050061">
    <property type="entry name" value="MurCDEF_pg_biosynth"/>
</dbReference>
<dbReference type="Gene3D" id="3.90.190.20">
    <property type="entry name" value="Mur ligase, C-terminal domain"/>
    <property type="match status" value="1"/>
</dbReference>
<evidence type="ECO:0000256" key="7">
    <source>
        <dbReference type="ARBA" id="ARBA00023306"/>
    </source>
</evidence>
<dbReference type="GO" id="GO:0008763">
    <property type="term" value="F:UDP-N-acetylmuramate-L-alanine ligase activity"/>
    <property type="evidence" value="ECO:0007669"/>
    <property type="project" value="UniProtKB-EC"/>
</dbReference>
<keyword evidence="1 12" id="KW-0436">Ligase</keyword>
<dbReference type="PANTHER" id="PTHR43445">
    <property type="entry name" value="UDP-N-ACETYLMURAMATE--L-ALANINE LIGASE-RELATED"/>
    <property type="match status" value="1"/>
</dbReference>
<proteinExistence type="predicted"/>
<accession>A0ABV8PXL4</accession>
<evidence type="ECO:0000256" key="1">
    <source>
        <dbReference type="ARBA" id="ARBA00022598"/>
    </source>
</evidence>
<evidence type="ECO:0000256" key="3">
    <source>
        <dbReference type="ARBA" id="ARBA00022741"/>
    </source>
</evidence>
<dbReference type="Gene3D" id="3.40.1190.10">
    <property type="entry name" value="Mur-like, catalytic domain"/>
    <property type="match status" value="1"/>
</dbReference>
<comment type="caution">
    <text evidence="12">The sequence shown here is derived from an EMBL/GenBank/DDBJ whole genome shotgun (WGS) entry which is preliminary data.</text>
</comment>
<keyword evidence="6" id="KW-0573">Peptidoglycan synthesis</keyword>
<keyword evidence="3" id="KW-0547">Nucleotide-binding</keyword>
<evidence type="ECO:0000259" key="9">
    <source>
        <dbReference type="Pfam" id="PF01225"/>
    </source>
</evidence>
<dbReference type="Proteomes" id="UP001595906">
    <property type="component" value="Unassembled WGS sequence"/>
</dbReference>
<evidence type="ECO:0000313" key="12">
    <source>
        <dbReference type="EMBL" id="MFC4231766.1"/>
    </source>
</evidence>
<dbReference type="InterPro" id="IPR000713">
    <property type="entry name" value="Mur_ligase_N"/>
</dbReference>
<dbReference type="RefSeq" id="WP_379013361.1">
    <property type="nucleotide sequence ID" value="NZ_JBHSDC010000012.1"/>
</dbReference>
<feature type="domain" description="Mur ligase C-terminal" evidence="10">
    <location>
        <begin position="313"/>
        <end position="445"/>
    </location>
</feature>
<dbReference type="EMBL" id="JBHSDC010000012">
    <property type="protein sequence ID" value="MFC4231766.1"/>
    <property type="molecule type" value="Genomic_DNA"/>
</dbReference>
<feature type="domain" description="Mur ligase N-terminal catalytic" evidence="9">
    <location>
        <begin position="14"/>
        <end position="116"/>
    </location>
</feature>
<evidence type="ECO:0000256" key="5">
    <source>
        <dbReference type="ARBA" id="ARBA00022960"/>
    </source>
</evidence>
<protein>
    <submittedName>
        <fullName evidence="12">UDP-N-acetylmuramate--L-alanine ligase</fullName>
        <ecNumber evidence="12">6.3.2.8</ecNumber>
    </submittedName>
</protein>
<dbReference type="InterPro" id="IPR004101">
    <property type="entry name" value="Mur_ligase_C"/>
</dbReference>
<evidence type="ECO:0000256" key="8">
    <source>
        <dbReference type="ARBA" id="ARBA00023316"/>
    </source>
</evidence>
<dbReference type="Gene3D" id="3.40.50.720">
    <property type="entry name" value="NAD(P)-binding Rossmann-like Domain"/>
    <property type="match status" value="1"/>
</dbReference>
<keyword evidence="4" id="KW-0067">ATP-binding</keyword>
<reference evidence="13" key="1">
    <citation type="journal article" date="2019" name="Int. J. Syst. Evol. Microbiol.">
        <title>The Global Catalogue of Microorganisms (GCM) 10K type strain sequencing project: providing services to taxonomists for standard genome sequencing and annotation.</title>
        <authorList>
            <consortium name="The Broad Institute Genomics Platform"/>
            <consortium name="The Broad Institute Genome Sequencing Center for Infectious Disease"/>
            <person name="Wu L."/>
            <person name="Ma J."/>
        </authorList>
    </citation>
    <scope>NUCLEOTIDE SEQUENCE [LARGE SCALE GENOMIC DNA]</scope>
    <source>
        <strain evidence="13">CECT 8010</strain>
    </source>
</reference>
<evidence type="ECO:0000313" key="13">
    <source>
        <dbReference type="Proteomes" id="UP001595906"/>
    </source>
</evidence>
<evidence type="ECO:0000256" key="4">
    <source>
        <dbReference type="ARBA" id="ARBA00022840"/>
    </source>
</evidence>
<keyword evidence="7" id="KW-0131">Cell cycle</keyword>
<dbReference type="EC" id="6.3.2.8" evidence="12"/>
<organism evidence="12 13">
    <name type="scientific">Parasediminibacterium paludis</name>
    <dbReference type="NCBI Taxonomy" id="908966"/>
    <lineage>
        <taxon>Bacteria</taxon>
        <taxon>Pseudomonadati</taxon>
        <taxon>Bacteroidota</taxon>
        <taxon>Chitinophagia</taxon>
        <taxon>Chitinophagales</taxon>
        <taxon>Chitinophagaceae</taxon>
        <taxon>Parasediminibacterium</taxon>
    </lineage>
</organism>
<dbReference type="Pfam" id="PF08245">
    <property type="entry name" value="Mur_ligase_M"/>
    <property type="match status" value="1"/>
</dbReference>
<dbReference type="InterPro" id="IPR036565">
    <property type="entry name" value="Mur-like_cat_sf"/>
</dbReference>
<dbReference type="SUPFAM" id="SSF51984">
    <property type="entry name" value="MurCD N-terminal domain"/>
    <property type="match status" value="1"/>
</dbReference>
<dbReference type="SUPFAM" id="SSF53244">
    <property type="entry name" value="MurD-like peptide ligases, peptide-binding domain"/>
    <property type="match status" value="1"/>
</dbReference>
<evidence type="ECO:0000256" key="2">
    <source>
        <dbReference type="ARBA" id="ARBA00022618"/>
    </source>
</evidence>
<keyword evidence="8" id="KW-0961">Cell wall biogenesis/degradation</keyword>
<feature type="domain" description="Mur ligase central" evidence="11">
    <location>
        <begin position="121"/>
        <end position="291"/>
    </location>
</feature>
<dbReference type="Pfam" id="PF01225">
    <property type="entry name" value="Mur_ligase"/>
    <property type="match status" value="1"/>
</dbReference>
<keyword evidence="5" id="KW-0133">Cell shape</keyword>
<evidence type="ECO:0000259" key="10">
    <source>
        <dbReference type="Pfam" id="PF02875"/>
    </source>
</evidence>
<dbReference type="InterPro" id="IPR013221">
    <property type="entry name" value="Mur_ligase_cen"/>
</dbReference>
<gene>
    <name evidence="12" type="primary">murC</name>
    <name evidence="12" type="ORF">ACFOW1_07680</name>
</gene>
<sequence length="460" mass="50481">MTEEKYDLKALDCFHLIGVAGTGMSAIAQYLSGIGKKVTGSDRYFHPGEPNDTKEKLEVEGIKCFLQDGSGINETTQLIVISTAVEETNVEIQKARSLNIPIITRSQLLTLISNEKRTIAVGGTSGKSTTSAMLFDILEVAGLQPSIISGAGLVRLQEQGKIGNAFVGNGDLLVIEADESDGSIVNYHPEVGLLLNLDKDHKEISELQTIFQTFKSHSQRFIVNASHELAAPFSQKTAQDFSSSKADAGYKATDFLQEGLSIRFKINNIDFRLQAIGRHNMENALAAVTVANQLGVDLETCSKAIVQYKGIYRRNQVLGKKRNIWVIDDYAHNPAKVAAAIAGVQPLASKVVAWFQPHGYGPTRFLRKDFVEAISKTLRPQDEIWMSEIFYAGGTAVKDISANDLIIDLQMLGKNAFFVEDRNHLVAALVQHFTDDCVLLLMGARDPSLDTFAKQVYNDL</sequence>